<comment type="function">
    <text evidence="6">Catalyzes the removal of dipeptides from the N-terminus of oligopeptides.</text>
</comment>
<keyword evidence="3 6" id="KW-0645">Protease</keyword>
<reference evidence="7 8" key="1">
    <citation type="submission" date="2017-02" db="EMBL/GenBank/DDBJ databases">
        <title>Whole genome sequencing of Metallibacterium scheffleri DSM 24874 (T).</title>
        <authorList>
            <person name="Kumar S."/>
            <person name="Patil P."/>
            <person name="Patil P.B."/>
        </authorList>
    </citation>
    <scope>NUCLEOTIDE SEQUENCE [LARGE SCALE GENOMIC DNA]</scope>
    <source>
        <strain evidence="7 8">DSM 24874</strain>
    </source>
</reference>
<dbReference type="InterPro" id="IPR043504">
    <property type="entry name" value="Peptidase_S1_PA_chymotrypsin"/>
</dbReference>
<protein>
    <recommendedName>
        <fullName evidence="6">Dipeptidyl-peptidase</fullName>
        <ecNumber evidence="6">3.4.14.-</ecNumber>
    </recommendedName>
</protein>
<dbReference type="GO" id="GO:0006508">
    <property type="term" value="P:proteolysis"/>
    <property type="evidence" value="ECO:0007669"/>
    <property type="project" value="UniProtKB-KW"/>
</dbReference>
<dbReference type="Gene3D" id="2.40.10.10">
    <property type="entry name" value="Trypsin-like serine proteases"/>
    <property type="match status" value="1"/>
</dbReference>
<dbReference type="EMBL" id="MWQO01000098">
    <property type="protein sequence ID" value="THD06179.1"/>
    <property type="molecule type" value="Genomic_DNA"/>
</dbReference>
<keyword evidence="2 6" id="KW-0031">Aminopeptidase</keyword>
<gene>
    <name evidence="7" type="ORF">B1806_16295</name>
</gene>
<keyword evidence="4" id="KW-0732">Signal</keyword>
<dbReference type="InterPro" id="IPR009003">
    <property type="entry name" value="Peptidase_S1_PA"/>
</dbReference>
<sequence>MTRCRLRATIAALSTGGRLMLRWRVMVALGLLAAVPAAWAGEGMWTLDNLPVKTLQEKYGFTPGAAWVRHVQGAALRLAGGCSGSFVSADGLVMTNHHCANECLAQISTPQKNYMAQAFIARSEKDEVRCPEIELNQLLAITDVTAQVNAATAGKSGADFIKAQRAVIGNIENACAGKDARNLRCEVVSLYHGGRYDLYKYKRYQDVRLVFAPQQAIAFFGGDPDNFNFPRYDLDVTFLRAYEHGQPAHTPDFFKFNPAGPKAGELTFVVGNPGSTMRNYTVAQLKSLRDDRLLPLYGYLSEMRGVLWEYSRRGPEQAQQAGDELFGVDNSIKAFTGQLQTLNDPAFWAYKQKQEDALKAWVDADAKRRAEYGDPWASIARAEQVYAGLATPYRMLERGQGFDARLFQIARALVRGAIERAKPNAERLPPYRDSNLPALEQFLFSTAPVHPQFERTTLAWSLEKLRQALGVDTPIVQQVLGKQAPSALAAQLVDGSKLASIAERRKLWAGGLKAVEASHDPMIRLALKVDPAARAVRKQVEDEVDAPLRKASELIARAQFARLGTSIYPDATFTLRLSYGQVKGWDEHGKPVPPFTHFSGLYQRATGSDPFKLPADWINARGKLDLRTPFDFVTTNDIIGGNSGSPVINRQGEVVGLIFDGNIHSLGGAFWYDARLNRAVAVDSAALIEAIRTVYGDQKLAAELVNGKR</sequence>
<keyword evidence="6" id="KW-0720">Serine protease</keyword>
<comment type="caution">
    <text evidence="7">The sequence shown here is derived from an EMBL/GenBank/DDBJ whole genome shotgun (WGS) entry which is preliminary data.</text>
</comment>
<dbReference type="Pfam" id="PF10459">
    <property type="entry name" value="Peptidase_S46"/>
    <property type="match status" value="1"/>
</dbReference>
<comment type="similarity">
    <text evidence="1 6">Belongs to the peptidase S46 family.</text>
</comment>
<evidence type="ECO:0000313" key="7">
    <source>
        <dbReference type="EMBL" id="THD06179.1"/>
    </source>
</evidence>
<dbReference type="InterPro" id="IPR019500">
    <property type="entry name" value="Pep_S46"/>
</dbReference>
<proteinExistence type="inferred from homology"/>
<evidence type="ECO:0000256" key="6">
    <source>
        <dbReference type="RuleBase" id="RU366067"/>
    </source>
</evidence>
<dbReference type="GO" id="GO:0043171">
    <property type="term" value="P:peptide catabolic process"/>
    <property type="evidence" value="ECO:0007669"/>
    <property type="project" value="UniProtKB-UniRule"/>
</dbReference>
<dbReference type="SUPFAM" id="SSF50494">
    <property type="entry name" value="Trypsin-like serine proteases"/>
    <property type="match status" value="1"/>
</dbReference>
<organism evidence="7 8">
    <name type="scientific">Metallibacterium scheffleri</name>
    <dbReference type="NCBI Taxonomy" id="993689"/>
    <lineage>
        <taxon>Bacteria</taxon>
        <taxon>Pseudomonadati</taxon>
        <taxon>Pseudomonadota</taxon>
        <taxon>Gammaproteobacteria</taxon>
        <taxon>Lysobacterales</taxon>
        <taxon>Rhodanobacteraceae</taxon>
        <taxon>Metallibacterium</taxon>
    </lineage>
</organism>
<keyword evidence="8" id="KW-1185">Reference proteome</keyword>
<evidence type="ECO:0000256" key="1">
    <source>
        <dbReference type="ARBA" id="ARBA00010491"/>
    </source>
</evidence>
<evidence type="ECO:0000313" key="8">
    <source>
        <dbReference type="Proteomes" id="UP000307749"/>
    </source>
</evidence>
<evidence type="ECO:0000256" key="4">
    <source>
        <dbReference type="ARBA" id="ARBA00022729"/>
    </source>
</evidence>
<dbReference type="AlphaFoldDB" id="A0A4S3KCS7"/>
<dbReference type="STRING" id="993689.GCA_002077135_02804"/>
<dbReference type="Proteomes" id="UP000307749">
    <property type="component" value="Unassembled WGS sequence"/>
</dbReference>
<accession>A0A4S3KCS7</accession>
<dbReference type="GO" id="GO:0070009">
    <property type="term" value="F:serine-type aminopeptidase activity"/>
    <property type="evidence" value="ECO:0007669"/>
    <property type="project" value="UniProtKB-UniRule"/>
</dbReference>
<dbReference type="GO" id="GO:0008239">
    <property type="term" value="F:dipeptidyl-peptidase activity"/>
    <property type="evidence" value="ECO:0007669"/>
    <property type="project" value="UniProtKB-UniRule"/>
</dbReference>
<dbReference type="PANTHER" id="PTHR38469">
    <property type="entry name" value="PERIPLASMIC PEPTIDASE SUBFAMILY S1B"/>
    <property type="match status" value="1"/>
</dbReference>
<dbReference type="EC" id="3.4.14.-" evidence="6"/>
<dbReference type="PANTHER" id="PTHR38469:SF1">
    <property type="entry name" value="PERIPLASMIC PEPTIDASE SUBFAMILY S1B"/>
    <property type="match status" value="1"/>
</dbReference>
<evidence type="ECO:0000256" key="3">
    <source>
        <dbReference type="ARBA" id="ARBA00022670"/>
    </source>
</evidence>
<evidence type="ECO:0000256" key="2">
    <source>
        <dbReference type="ARBA" id="ARBA00022438"/>
    </source>
</evidence>
<name>A0A4S3KCS7_9GAMM</name>
<keyword evidence="5 6" id="KW-0378">Hydrolase</keyword>
<evidence type="ECO:0000256" key="5">
    <source>
        <dbReference type="ARBA" id="ARBA00022801"/>
    </source>
</evidence>